<protein>
    <submittedName>
        <fullName evidence="2">DUF6571 family protein</fullName>
    </submittedName>
</protein>
<dbReference type="RefSeq" id="WP_380954835.1">
    <property type="nucleotide sequence ID" value="NZ_JBHMDI010000011.1"/>
</dbReference>
<dbReference type="Pfam" id="PF20211">
    <property type="entry name" value="DUF6571"/>
    <property type="match status" value="1"/>
</dbReference>
<gene>
    <name evidence="2" type="ORF">ACFFUA_06955</name>
</gene>
<dbReference type="InterPro" id="IPR046701">
    <property type="entry name" value="DUF6571"/>
</dbReference>
<dbReference type="Proteomes" id="UP001589753">
    <property type="component" value="Unassembled WGS sequence"/>
</dbReference>
<evidence type="ECO:0000259" key="1">
    <source>
        <dbReference type="Pfam" id="PF20211"/>
    </source>
</evidence>
<organism evidence="2 3">
    <name type="scientific">Streptomyces heliomycini</name>
    <dbReference type="NCBI Taxonomy" id="284032"/>
    <lineage>
        <taxon>Bacteria</taxon>
        <taxon>Bacillati</taxon>
        <taxon>Actinomycetota</taxon>
        <taxon>Actinomycetes</taxon>
        <taxon>Kitasatosporales</taxon>
        <taxon>Streptomycetaceae</taxon>
        <taxon>Streptomyces</taxon>
    </lineage>
</organism>
<evidence type="ECO:0000313" key="2">
    <source>
        <dbReference type="EMBL" id="MFB9347198.1"/>
    </source>
</evidence>
<keyword evidence="3" id="KW-1185">Reference proteome</keyword>
<proteinExistence type="predicted"/>
<dbReference type="EMBL" id="JBHMDI010000011">
    <property type="protein sequence ID" value="MFB9347198.1"/>
    <property type="molecule type" value="Genomic_DNA"/>
</dbReference>
<name>A0ABV5L4X1_9ACTN</name>
<sequence length="770" mass="84133">MDLDALRHANLKLLDDAVEDWSIIVRNLNTLAEEAEKGLHQAANKAKWSGKNAGVSKEFIGKTAGEIKDAHTQAKSIHGVLKDTAGELKSYRTQLKDAIDRGLKKNLTVMDTGDGGFTVTMNVHPDRAAEGYTPPSHTQSDVNALRDEIQGILGKATESDDSASKVLKALADQTNYGFGDASYQDRDAAAEALKTADELAALAKKDPEKLSTAEFDRLNAGLKKYSADPLFAERFATTLGPRKTLDFWTGITDPHTGWDLRHDRREQFDDLQKNLSLTLASATQSDSAAMTSWKGNMVALVDQPVGRGGGFPLGGQVMSNLMRWGDYDDRFLNSYGDKLMATEKKFTGNGQHGAWQRLGPDAILNHTGTDSGWDPMTGYLKALANNPDAATSFFNDTFLTKDEDHDFTEKKDDKEVKRSLTNFDYLFEERHWPTDFDSEHEESIAGRNNLAMALEAATTGHPAGEQPTLDTPHHNAEQTKLMERLVSSIGEDPDERLLKHRHMLDSVGQITSEYLPDISRSISGADRDDPDSTSWERTQKMYPIYGEEAVLDPRDVTKLLFTVGQSPDGYAAVETGQKAYMSQLMEHHLNPDLPAGQVVDDDTEGVVRQIAERSGEVSGILALGRQEELAGANKERDEDYKDSMDLVKSSISGGLGTAVGVGTSFVATPWVGALAGGATSTVTGTVLESVFQDFKSTELEDSEDARGERWQQALENNGHRSGQAARLAAEEYDMVDPGDAEAWARESGKQGYYNAQAIVDGRAPGSRTTS</sequence>
<reference evidence="2 3" key="1">
    <citation type="submission" date="2024-09" db="EMBL/GenBank/DDBJ databases">
        <authorList>
            <person name="Sun Q."/>
            <person name="Mori K."/>
        </authorList>
    </citation>
    <scope>NUCLEOTIDE SEQUENCE [LARGE SCALE GENOMIC DNA]</scope>
    <source>
        <strain evidence="2 3">JCM 9767</strain>
    </source>
</reference>
<accession>A0ABV5L4X1</accession>
<evidence type="ECO:0000313" key="3">
    <source>
        <dbReference type="Proteomes" id="UP001589753"/>
    </source>
</evidence>
<comment type="caution">
    <text evidence="2">The sequence shown here is derived from an EMBL/GenBank/DDBJ whole genome shotgun (WGS) entry which is preliminary data.</text>
</comment>
<feature type="domain" description="DUF6571" evidence="1">
    <location>
        <begin position="326"/>
        <end position="693"/>
    </location>
</feature>